<sequence length="52" mass="5813">MDTKSDAILALEEKTLGKVGFNFINKVIKLNENMRLTAQGGILFILLFKAPF</sequence>
<dbReference type="AlphaFoldDB" id="W3VAE5"/>
<dbReference type="PATRIC" id="fig|1004151.3.peg.72"/>
<accession>W3VAE5</accession>
<proteinExistence type="predicted"/>
<evidence type="ECO:0000313" key="2">
    <source>
        <dbReference type="Proteomes" id="UP000018957"/>
    </source>
</evidence>
<dbReference type="Proteomes" id="UP000018957">
    <property type="component" value="Unassembled WGS sequence"/>
</dbReference>
<protein>
    <submittedName>
        <fullName evidence="1">Uncharacterized protein</fullName>
    </submittedName>
</protein>
<keyword evidence="2" id="KW-1185">Reference proteome</keyword>
<dbReference type="EMBL" id="AYSJ01000002">
    <property type="protein sequence ID" value="ETS32916.1"/>
    <property type="molecule type" value="Genomic_DNA"/>
</dbReference>
<name>W3VAE5_9GAMM</name>
<organism evidence="1 2">
    <name type="scientific">Photorhabdus khanii NC19</name>
    <dbReference type="NCBI Taxonomy" id="1004151"/>
    <lineage>
        <taxon>Bacteria</taxon>
        <taxon>Pseudomonadati</taxon>
        <taxon>Pseudomonadota</taxon>
        <taxon>Gammaproteobacteria</taxon>
        <taxon>Enterobacterales</taxon>
        <taxon>Morganellaceae</taxon>
        <taxon>Photorhabdus</taxon>
    </lineage>
</organism>
<evidence type="ECO:0000313" key="1">
    <source>
        <dbReference type="EMBL" id="ETS32916.1"/>
    </source>
</evidence>
<comment type="caution">
    <text evidence="1">The sequence shown here is derived from an EMBL/GenBank/DDBJ whole genome shotgun (WGS) entry which is preliminary data.</text>
</comment>
<gene>
    <name evidence="1" type="ORF">PTE_00056</name>
</gene>
<reference evidence="1 2" key="1">
    <citation type="submission" date="2013-11" db="EMBL/GenBank/DDBJ databases">
        <title>Elucidation of the Photorhabdus temperata genome and generation of transposon mutant library to identify motility mutants.</title>
        <authorList>
            <person name="Hurst S.G.IV."/>
            <person name="Micheals B."/>
            <person name="Abebe-Akele F."/>
            <person name="Rowedder H."/>
            <person name="Bullock H."/>
            <person name="Jackobeck R."/>
            <person name="Janicki E."/>
            <person name="Tisa L.S."/>
        </authorList>
    </citation>
    <scope>NUCLEOTIDE SEQUENCE [LARGE SCALE GENOMIC DNA]</scope>
    <source>
        <strain evidence="1 2">NC19</strain>
    </source>
</reference>